<protein>
    <recommendedName>
        <fullName evidence="5">Transcription factor TFIIIC subunit tfc4</fullName>
    </recommendedName>
</protein>
<name>A0A9Q3BJD6_9BASI</name>
<proteinExistence type="predicted"/>
<dbReference type="Gene3D" id="1.25.40.10">
    <property type="entry name" value="Tetratricopeptide repeat domain"/>
    <property type="match status" value="3"/>
</dbReference>
<evidence type="ECO:0008006" key="5">
    <source>
        <dbReference type="Google" id="ProtNLM"/>
    </source>
</evidence>
<organism evidence="3 4">
    <name type="scientific">Austropuccinia psidii MF-1</name>
    <dbReference type="NCBI Taxonomy" id="1389203"/>
    <lineage>
        <taxon>Eukaryota</taxon>
        <taxon>Fungi</taxon>
        <taxon>Dikarya</taxon>
        <taxon>Basidiomycota</taxon>
        <taxon>Pucciniomycotina</taxon>
        <taxon>Pucciniomycetes</taxon>
        <taxon>Pucciniales</taxon>
        <taxon>Sphaerophragmiaceae</taxon>
        <taxon>Austropuccinia</taxon>
    </lineage>
</organism>
<evidence type="ECO:0000313" key="4">
    <source>
        <dbReference type="Proteomes" id="UP000765509"/>
    </source>
</evidence>
<evidence type="ECO:0000256" key="1">
    <source>
        <dbReference type="PROSITE-ProRule" id="PRU00339"/>
    </source>
</evidence>
<dbReference type="PROSITE" id="PS50005">
    <property type="entry name" value="TPR"/>
    <property type="match status" value="2"/>
</dbReference>
<comment type="caution">
    <text evidence="3">The sequence shown here is derived from an EMBL/GenBank/DDBJ whole genome shotgun (WGS) entry which is preliminary data.</text>
</comment>
<feature type="region of interest" description="Disordered" evidence="2">
    <location>
        <begin position="37"/>
        <end position="58"/>
    </location>
</feature>
<dbReference type="SMART" id="SM00028">
    <property type="entry name" value="TPR"/>
    <property type="match status" value="8"/>
</dbReference>
<dbReference type="PANTHER" id="PTHR23082">
    <property type="entry name" value="TRANSCRIPTION INITIATION FACTOR IIIC TFIIIC , POLYPEPTIDE 3-RELATED"/>
    <property type="match status" value="1"/>
</dbReference>
<accession>A0A9Q3BJD6</accession>
<dbReference type="AlphaFoldDB" id="A0A9Q3BJD6"/>
<dbReference type="GO" id="GO:0000127">
    <property type="term" value="C:transcription factor TFIIIC complex"/>
    <property type="evidence" value="ECO:0007669"/>
    <property type="project" value="TreeGrafter"/>
</dbReference>
<keyword evidence="4" id="KW-1185">Reference proteome</keyword>
<feature type="repeat" description="TPR" evidence="1">
    <location>
        <begin position="510"/>
        <end position="543"/>
    </location>
</feature>
<dbReference type="InterPro" id="IPR019734">
    <property type="entry name" value="TPR_rpt"/>
</dbReference>
<keyword evidence="1" id="KW-0802">TPR repeat</keyword>
<evidence type="ECO:0000256" key="2">
    <source>
        <dbReference type="SAM" id="MobiDB-lite"/>
    </source>
</evidence>
<feature type="region of interest" description="Disordered" evidence="2">
    <location>
        <begin position="79"/>
        <end position="120"/>
    </location>
</feature>
<feature type="compositionally biased region" description="Acidic residues" evidence="2">
    <location>
        <begin position="104"/>
        <end position="120"/>
    </location>
</feature>
<dbReference type="InterPro" id="IPR039340">
    <property type="entry name" value="Tfc4/TFIIIC-102/Sfc4"/>
</dbReference>
<reference evidence="3" key="1">
    <citation type="submission" date="2021-03" db="EMBL/GenBank/DDBJ databases">
        <title>Draft genome sequence of rust myrtle Austropuccinia psidii MF-1, a brazilian biotype.</title>
        <authorList>
            <person name="Quecine M.C."/>
            <person name="Pachon D.M.R."/>
            <person name="Bonatelli M.L."/>
            <person name="Correr F.H."/>
            <person name="Franceschini L.M."/>
            <person name="Leite T.F."/>
            <person name="Margarido G.R.A."/>
            <person name="Almeida C.A."/>
            <person name="Ferrarezi J.A."/>
            <person name="Labate C.A."/>
        </authorList>
    </citation>
    <scope>NUCLEOTIDE SEQUENCE</scope>
    <source>
        <strain evidence="3">MF-1</strain>
    </source>
</reference>
<feature type="compositionally biased region" description="Acidic residues" evidence="2">
    <location>
        <begin position="47"/>
        <end position="58"/>
    </location>
</feature>
<feature type="repeat" description="TPR" evidence="1">
    <location>
        <begin position="545"/>
        <end position="578"/>
    </location>
</feature>
<dbReference type="PANTHER" id="PTHR23082:SF0">
    <property type="entry name" value="GENERAL TRANSCRIPTION FACTOR 3C POLYPEPTIDE 3"/>
    <property type="match status" value="1"/>
</dbReference>
<dbReference type="InterPro" id="IPR011990">
    <property type="entry name" value="TPR-like_helical_dom_sf"/>
</dbReference>
<dbReference type="SUPFAM" id="SSF48452">
    <property type="entry name" value="TPR-like"/>
    <property type="match status" value="2"/>
</dbReference>
<dbReference type="OrthoDB" id="9991317at2759"/>
<dbReference type="FunFam" id="1.25.40.10:FF:002945">
    <property type="entry name" value="Uncharacterized protein"/>
    <property type="match status" value="1"/>
</dbReference>
<evidence type="ECO:0000313" key="3">
    <source>
        <dbReference type="EMBL" id="MBW0466168.1"/>
    </source>
</evidence>
<sequence>MAAQIPIDPNLFNPEVVGAEPSRSLLSKPSTSFASVFAGSDENYYPPEDDWDLENDDDFYYEPDQEELDEEHQDINFSAFKSGRNRSGAKQLASDAEGSSSVAEGDDESSEDNSDPEVDSDDLHRLIGAIHAKGPNNEDESRGLLGKEWDRNMDEELNEMQEAEKAMRPGRRKKSKLRGEPEISREVSMLLGEANLCFIEKKYDEAIPLFQEIVRIEPLCKMAWNNLGAIYQDLGNFEKSCQFRIIGAHLSVKSAEIWKELGAESRQHGLLSQAIYCYGEAIKAGKGEVEAMWDRSYLLYEIGRPRQALTSYLAILKLMPHNPDVLREVAHLCATTDEKDQPIKLFQEAFDHYRSTIPVPSEQWLRDGFGLGHIRTLITLLMKSHLPTPDDGQASAEAIAEEKRRVYDHYRDTLKIIKQATRWLQGRIDSSSENCLDWDVLEDDREYDLQRQTREGWDTLADLRYENCPTYSLENDFRAYLGICRLKMGDEDEAELHFEIIKMLEIEEVAELLMIIGDVYFEYSRWDEALEYYHDLAANDSTNNPNVWHKIGRCYRNAGNLEGALECYEAISETDPLDLVAKTQLAELYELLGDREKAFATVNDLVEIRRSARESGTIIEKDVNLSNSVRNKSNNPLASRNPMAKSVAERWLDEEIQTRQYVQTYERLESISSQLSTVELLNDSTLITEYIKLANPLVEGFRQTPALFPSDLSSKFGGLAPNPFRSAKRGDSATKTVNSEKTDSAPITQEFRGIVFTNWVRIFVYYAFSCAKLQRLDEACEVLNHVMRAPTFRQSAPMQQVLRLAYISTCFAKEDFLEVTDTIRWLSKRLPFHNDPIRLINTLLCQGFQPSIAFFNANIQKWLLRQLQIIDGFIGQRVHKTTCNEGEDEEILTPIHNETADCVIQSRPKGATKHSLKRSTGRLHCEMMREDEDEDEDDSYWKPSKYKPSKTSPVFTITFSQILAGTRSFKSAIIYYLRLFEFYPDEPLLNLSLAVAYVQRAMQRQTDNRHHQIVQSLSFFDNYRRLRTKKFGQEVEYNLGRLFHGLGLTTLAVRHYHRVLSLSSSEREGSDRNDTDLSGMAAYNLVLIYSTCGSPDLAHEIMTEYLSV</sequence>
<dbReference type="GO" id="GO:0006383">
    <property type="term" value="P:transcription by RNA polymerase III"/>
    <property type="evidence" value="ECO:0007669"/>
    <property type="project" value="InterPro"/>
</dbReference>
<gene>
    <name evidence="3" type="ORF">O181_005883</name>
</gene>
<dbReference type="Proteomes" id="UP000765509">
    <property type="component" value="Unassembled WGS sequence"/>
</dbReference>
<dbReference type="EMBL" id="AVOT02001229">
    <property type="protein sequence ID" value="MBW0466168.1"/>
    <property type="molecule type" value="Genomic_DNA"/>
</dbReference>
<dbReference type="Pfam" id="PF13181">
    <property type="entry name" value="TPR_8"/>
    <property type="match status" value="1"/>
</dbReference>